<dbReference type="Proteomes" id="UP000030649">
    <property type="component" value="Unassembled WGS sequence"/>
</dbReference>
<accession>U1N5N8</accession>
<gene>
    <name evidence="1" type="ORF">J07HQW1_01782</name>
</gene>
<organism evidence="1 2">
    <name type="scientific">Haloquadratum walsbyi J07HQW1</name>
    <dbReference type="NCBI Taxonomy" id="1238424"/>
    <lineage>
        <taxon>Archaea</taxon>
        <taxon>Methanobacteriati</taxon>
        <taxon>Methanobacteriota</taxon>
        <taxon>Stenosarchaea group</taxon>
        <taxon>Halobacteria</taxon>
        <taxon>Halobacteriales</taxon>
        <taxon>Haloferacaceae</taxon>
        <taxon>Haloquadratum</taxon>
    </lineage>
</organism>
<dbReference type="HOGENOM" id="CLU_3003067_0_0_2"/>
<sequence>MDMVRRYIAAADDRSEHNIEQTDAEVGGATAMLLERGDRSPSTRMIYQRFEGSNGR</sequence>
<protein>
    <submittedName>
        <fullName evidence="1">Uncharacterized protein</fullName>
    </submittedName>
</protein>
<dbReference type="Pfam" id="PF26425">
    <property type="entry name" value="PIN_halo"/>
    <property type="match status" value="1"/>
</dbReference>
<dbReference type="STRING" id="1238424.J07HQW1_01782"/>
<evidence type="ECO:0000313" key="1">
    <source>
        <dbReference type="EMBL" id="ERG91748.1"/>
    </source>
</evidence>
<evidence type="ECO:0000313" key="2">
    <source>
        <dbReference type="Proteomes" id="UP000030649"/>
    </source>
</evidence>
<dbReference type="InterPro" id="IPR058703">
    <property type="entry name" value="PIN-containing"/>
</dbReference>
<proteinExistence type="predicted"/>
<dbReference type="EMBL" id="KE356560">
    <property type="protein sequence ID" value="ERG91748.1"/>
    <property type="molecule type" value="Genomic_DNA"/>
</dbReference>
<dbReference type="AlphaFoldDB" id="U1N5N8"/>
<reference evidence="1 2" key="1">
    <citation type="journal article" date="2013" name="PLoS ONE">
        <title>Assembly-driven community genomics of a hypersaline microbial ecosystem.</title>
        <authorList>
            <person name="Podell S."/>
            <person name="Ugalde J.A."/>
            <person name="Narasingarao P."/>
            <person name="Banfield J.F."/>
            <person name="Heidelberg K.B."/>
            <person name="Allen E.E."/>
        </authorList>
    </citation>
    <scope>NUCLEOTIDE SEQUENCE [LARGE SCALE GENOMIC DNA]</scope>
    <source>
        <strain evidence="2">J07HQW1</strain>
    </source>
</reference>
<name>U1N5N8_9EURY</name>